<feature type="compositionally biased region" description="Low complexity" evidence="4">
    <location>
        <begin position="842"/>
        <end position="889"/>
    </location>
</feature>
<dbReference type="InterPro" id="IPR043509">
    <property type="entry name" value="Bromo_Brdt_II"/>
</dbReference>
<feature type="domain" description="NET" evidence="6">
    <location>
        <begin position="645"/>
        <end position="727"/>
    </location>
</feature>
<feature type="region of interest" description="Disordered" evidence="4">
    <location>
        <begin position="509"/>
        <end position="531"/>
    </location>
</feature>
<feature type="compositionally biased region" description="Low complexity" evidence="4">
    <location>
        <begin position="578"/>
        <end position="593"/>
    </location>
</feature>
<dbReference type="InterPro" id="IPR027353">
    <property type="entry name" value="NET_dom"/>
</dbReference>
<evidence type="ECO:0000256" key="2">
    <source>
        <dbReference type="ARBA" id="ARBA00023117"/>
    </source>
</evidence>
<dbReference type="Gene3D" id="1.20.920.10">
    <property type="entry name" value="Bromodomain-like"/>
    <property type="match status" value="2"/>
</dbReference>
<feature type="compositionally biased region" description="Low complexity" evidence="4">
    <location>
        <begin position="254"/>
        <end position="291"/>
    </location>
</feature>
<dbReference type="InterPro" id="IPR043508">
    <property type="entry name" value="Bromo_Brdt_I"/>
</dbReference>
<feature type="compositionally biased region" description="Basic residues" evidence="4">
    <location>
        <begin position="620"/>
        <end position="635"/>
    </location>
</feature>
<dbReference type="Pfam" id="PF17035">
    <property type="entry name" value="BET"/>
    <property type="match status" value="1"/>
</dbReference>
<dbReference type="PROSITE" id="PS00633">
    <property type="entry name" value="BROMODOMAIN_1"/>
    <property type="match status" value="2"/>
</dbReference>
<evidence type="ECO:0000259" key="6">
    <source>
        <dbReference type="PROSITE" id="PS51525"/>
    </source>
</evidence>
<feature type="compositionally biased region" description="Low complexity" evidence="4">
    <location>
        <begin position="608"/>
        <end position="619"/>
    </location>
</feature>
<dbReference type="PROSITE" id="PS50014">
    <property type="entry name" value="BROMODOMAIN_2"/>
    <property type="match status" value="2"/>
</dbReference>
<keyword evidence="2 3" id="KW-0103">Bromodomain</keyword>
<dbReference type="CDD" id="cd05497">
    <property type="entry name" value="Bromo_Brdt_I_like"/>
    <property type="match status" value="1"/>
</dbReference>
<feature type="region of interest" description="Disordered" evidence="4">
    <location>
        <begin position="718"/>
        <end position="905"/>
    </location>
</feature>
<evidence type="ECO:0000256" key="3">
    <source>
        <dbReference type="PROSITE-ProRule" id="PRU00035"/>
    </source>
</evidence>
<name>A0A6A4WI72_AMPAM</name>
<dbReference type="FunFam" id="1.20.1270.220:FF:000001">
    <property type="entry name" value="bromodomain-containing protein 2 isoform X1"/>
    <property type="match status" value="1"/>
</dbReference>
<dbReference type="GO" id="GO:0005634">
    <property type="term" value="C:nucleus"/>
    <property type="evidence" value="ECO:0007669"/>
    <property type="project" value="TreeGrafter"/>
</dbReference>
<dbReference type="Pfam" id="PF00439">
    <property type="entry name" value="Bromodomain"/>
    <property type="match status" value="2"/>
</dbReference>
<feature type="compositionally biased region" description="Low complexity" evidence="4">
    <location>
        <begin position="759"/>
        <end position="777"/>
    </location>
</feature>
<evidence type="ECO:0000313" key="7">
    <source>
        <dbReference type="EMBL" id="KAF0306455.1"/>
    </source>
</evidence>
<proteinExistence type="predicted"/>
<dbReference type="AlphaFoldDB" id="A0A6A4WI72"/>
<dbReference type="FunFam" id="1.20.920.10:FF:000003">
    <property type="entry name" value="Bromodomain-containing protein 2"/>
    <property type="match status" value="1"/>
</dbReference>
<dbReference type="SMART" id="SM00297">
    <property type="entry name" value="BROMO"/>
    <property type="match status" value="2"/>
</dbReference>
<dbReference type="FunFam" id="1.20.920.10:FF:000002">
    <property type="entry name" value="Bromodomain-containing protein 4"/>
    <property type="match status" value="1"/>
</dbReference>
<feature type="region of interest" description="Disordered" evidence="4">
    <location>
        <begin position="191"/>
        <end position="400"/>
    </location>
</feature>
<dbReference type="SUPFAM" id="SSF47370">
    <property type="entry name" value="Bromodomain"/>
    <property type="match status" value="2"/>
</dbReference>
<sequence length="959" mass="101132">MDGETGAGGQDPAAKNDKQMTNSERPDGAAAAAAAAAKPDGDSKEKPPADDDGFPVVDPEYRGPVQPAYIRPHDQPRYNSNQLQYLSKVLKTLWKHQYAWPFQVPVDSARLNLPDYHKIIKKPMDLGTIKKRTENLWYRSAKDCIEDFQTLFTNCYMYNKPGEDVVLMAQTLEKMFLTKVSQMPQEEVFIEVPPKNAKGKKGRPSAAGVGRGRPASAASSVSPGRDSPAPPAAATATAAKPPAPPPAPAKPAEKAAPPAGSKAPSGPAVPGSTASTTVPTVPAAAAAAAGAPGRGADKQTAAATASPAGHPATSPSATSDPQASAPATAPHKVNKGVKRKADTTTPAMAGPPEPPFAASEPKVAKLGNKRRESGRQIKKLVKDLPDSQVPPGKSREKMQDSMRACNEILKELFSKKHSAYAWPFYKPVDAESLGLRDYHDIIKQPMDLGTVKQKMDAREYRSPKPFASDVRLVFTNCYKYNAPDHDVVAMARKLQDVFEMRFAKIPEEGDEQLSAGARSSSESDSDASEVERQQKLLVLQNQLRMVQEEINSLIQESLSKKKKEKKKKKKRDRDREGAALLPPLAGGLAGAPPAAGAAAAAAGKAANAKAAKPNGAKAAAGRRPRAGKAAGGKKKGGADALGSYDSDEEDTAQPMSYDEKRQLSLDINKLPGDKLGRVVQIIQAREPSKRDFDPDEIEIDFETLRPSTLRELESYVASCLRKKPRKQPDKKAASKARDESDKKPELEKRLQAVTGQSGAPAAAAAAPPAAPAAATAAGKKSGRKEGGDHLSASSSSSSDSDSSSSSSSSSSSDSSDSEADEPKRKKNKSNKAAPQPPPAAPAAPAQPAAAAATGAGANGAASQPAPVATAPATSAPAASVAQAVPSASTNGQPEPTPPVSLTGACGGRNGPTPYVITLFLLSVETFFMRFKYFFYSKFFVFCLFDTDSCYSSECQFPSR</sequence>
<dbReference type="OrthoDB" id="21449at2759"/>
<feature type="compositionally biased region" description="Low complexity" evidence="4">
    <location>
        <begin position="300"/>
        <end position="319"/>
    </location>
</feature>
<dbReference type="GO" id="GO:0006338">
    <property type="term" value="P:chromatin remodeling"/>
    <property type="evidence" value="ECO:0007669"/>
    <property type="project" value="TreeGrafter"/>
</dbReference>
<dbReference type="Proteomes" id="UP000440578">
    <property type="component" value="Unassembled WGS sequence"/>
</dbReference>
<gene>
    <name evidence="7" type="primary">BRD3_1</name>
    <name evidence="7" type="ORF">FJT64_000262</name>
</gene>
<dbReference type="PRINTS" id="PR00503">
    <property type="entry name" value="BROMODOMAIN"/>
</dbReference>
<dbReference type="InterPro" id="IPR038336">
    <property type="entry name" value="NET_sf"/>
</dbReference>
<accession>A0A6A4WI72</accession>
<protein>
    <submittedName>
        <fullName evidence="7">Bromodomain-containing protein 3</fullName>
    </submittedName>
</protein>
<feature type="region of interest" description="Disordered" evidence="4">
    <location>
        <begin position="559"/>
        <end position="593"/>
    </location>
</feature>
<feature type="compositionally biased region" description="Basic and acidic residues" evidence="4">
    <location>
        <begin position="39"/>
        <end position="49"/>
    </location>
</feature>
<feature type="compositionally biased region" description="Basic and acidic residues" evidence="4">
    <location>
        <begin position="369"/>
        <end position="385"/>
    </location>
</feature>
<feature type="compositionally biased region" description="Basic residues" evidence="4">
    <location>
        <begin position="560"/>
        <end position="572"/>
    </location>
</feature>
<feature type="region of interest" description="Disordered" evidence="4">
    <location>
        <begin position="1"/>
        <end position="77"/>
    </location>
</feature>
<dbReference type="InterPro" id="IPR050935">
    <property type="entry name" value="Bromo_chromatin_reader"/>
</dbReference>
<dbReference type="InterPro" id="IPR018359">
    <property type="entry name" value="Bromodomain_CS"/>
</dbReference>
<keyword evidence="8" id="KW-1185">Reference proteome</keyword>
<dbReference type="GO" id="GO:0006355">
    <property type="term" value="P:regulation of DNA-templated transcription"/>
    <property type="evidence" value="ECO:0007669"/>
    <property type="project" value="TreeGrafter"/>
</dbReference>
<dbReference type="Gene3D" id="1.20.1270.220">
    <property type="match status" value="1"/>
</dbReference>
<dbReference type="EMBL" id="VIIS01000669">
    <property type="protein sequence ID" value="KAF0306455.1"/>
    <property type="molecule type" value="Genomic_DNA"/>
</dbReference>
<dbReference type="InterPro" id="IPR036427">
    <property type="entry name" value="Bromodomain-like_sf"/>
</dbReference>
<feature type="domain" description="Bromo" evidence="5">
    <location>
        <begin position="416"/>
        <end position="488"/>
    </location>
</feature>
<evidence type="ECO:0000256" key="4">
    <source>
        <dbReference type="SAM" id="MobiDB-lite"/>
    </source>
</evidence>
<comment type="caution">
    <text evidence="7">The sequence shown here is derived from an EMBL/GenBank/DDBJ whole genome shotgun (WGS) entry which is preliminary data.</text>
</comment>
<dbReference type="PANTHER" id="PTHR22880">
    <property type="entry name" value="FALZ-RELATED BROMODOMAIN-CONTAINING PROTEINS"/>
    <property type="match status" value="1"/>
</dbReference>
<dbReference type="GO" id="GO:0000785">
    <property type="term" value="C:chromatin"/>
    <property type="evidence" value="ECO:0007669"/>
    <property type="project" value="TreeGrafter"/>
</dbReference>
<evidence type="ECO:0000256" key="1">
    <source>
        <dbReference type="ARBA" id="ARBA00022737"/>
    </source>
</evidence>
<feature type="compositionally biased region" description="Basic and acidic residues" evidence="4">
    <location>
        <begin position="726"/>
        <end position="750"/>
    </location>
</feature>
<organism evidence="7 8">
    <name type="scientific">Amphibalanus amphitrite</name>
    <name type="common">Striped barnacle</name>
    <name type="synonym">Balanus amphitrite</name>
    <dbReference type="NCBI Taxonomy" id="1232801"/>
    <lineage>
        <taxon>Eukaryota</taxon>
        <taxon>Metazoa</taxon>
        <taxon>Ecdysozoa</taxon>
        <taxon>Arthropoda</taxon>
        <taxon>Crustacea</taxon>
        <taxon>Multicrustacea</taxon>
        <taxon>Cirripedia</taxon>
        <taxon>Thoracica</taxon>
        <taxon>Thoracicalcarea</taxon>
        <taxon>Balanomorpha</taxon>
        <taxon>Balanoidea</taxon>
        <taxon>Balanidae</taxon>
        <taxon>Amphibalaninae</taxon>
        <taxon>Amphibalanus</taxon>
    </lineage>
</organism>
<feature type="region of interest" description="Disordered" evidence="4">
    <location>
        <begin position="608"/>
        <end position="664"/>
    </location>
</feature>
<dbReference type="PANTHER" id="PTHR22880:SF225">
    <property type="entry name" value="BROMODOMAIN-CONTAINING PROTEIN BET-1-RELATED"/>
    <property type="match status" value="1"/>
</dbReference>
<dbReference type="CDD" id="cd05498">
    <property type="entry name" value="Bromo_Brdt_II_like"/>
    <property type="match status" value="1"/>
</dbReference>
<feature type="domain" description="Bromo" evidence="5">
    <location>
        <begin position="94"/>
        <end position="166"/>
    </location>
</feature>
<feature type="compositionally biased region" description="Low complexity" evidence="4">
    <location>
        <begin position="793"/>
        <end position="814"/>
    </location>
</feature>
<evidence type="ECO:0000259" key="5">
    <source>
        <dbReference type="PROSITE" id="PS50014"/>
    </source>
</evidence>
<evidence type="ECO:0000313" key="8">
    <source>
        <dbReference type="Proteomes" id="UP000440578"/>
    </source>
</evidence>
<dbReference type="PROSITE" id="PS51525">
    <property type="entry name" value="NET"/>
    <property type="match status" value="1"/>
</dbReference>
<dbReference type="InterPro" id="IPR001487">
    <property type="entry name" value="Bromodomain"/>
</dbReference>
<reference evidence="7 8" key="1">
    <citation type="submission" date="2019-07" db="EMBL/GenBank/DDBJ databases">
        <title>Draft genome assembly of a fouling barnacle, Amphibalanus amphitrite (Darwin, 1854): The first reference genome for Thecostraca.</title>
        <authorList>
            <person name="Kim W."/>
        </authorList>
    </citation>
    <scope>NUCLEOTIDE SEQUENCE [LARGE SCALE GENOMIC DNA]</scope>
    <source>
        <strain evidence="7">SNU_AA5</strain>
        <tissue evidence="7">Soma without cirri and trophi</tissue>
    </source>
</reference>
<keyword evidence="1" id="KW-0677">Repeat</keyword>